<evidence type="ECO:0000313" key="4">
    <source>
        <dbReference type="Proteomes" id="UP000308267"/>
    </source>
</evidence>
<dbReference type="OrthoDB" id="6428749at2759"/>
<evidence type="ECO:0000256" key="1">
    <source>
        <dbReference type="PIRSR" id="PIRSR001221-1"/>
    </source>
</evidence>
<dbReference type="SUPFAM" id="SSF75304">
    <property type="entry name" value="Amidase signature (AS) enzymes"/>
    <property type="match status" value="1"/>
</dbReference>
<feature type="domain" description="Amidase" evidence="2">
    <location>
        <begin position="70"/>
        <end position="554"/>
    </location>
</feature>
<feature type="active site" description="Charge relay system" evidence="1">
    <location>
        <position position="122"/>
    </location>
</feature>
<dbReference type="EMBL" id="SJOL01006410">
    <property type="protein sequence ID" value="TGZ67538.1"/>
    <property type="molecule type" value="Genomic_DNA"/>
</dbReference>
<accession>A0A4S2M126</accession>
<dbReference type="AlphaFoldDB" id="A0A4S2M126"/>
<evidence type="ECO:0000259" key="2">
    <source>
        <dbReference type="Pfam" id="PF01425"/>
    </source>
</evidence>
<reference evidence="3 4" key="1">
    <citation type="journal article" date="2019" name="BMC Genomics">
        <title>New insights from Opisthorchis felineus genome: update on genomics of the epidemiologically important liver flukes.</title>
        <authorList>
            <person name="Ershov N.I."/>
            <person name="Mordvinov V.A."/>
            <person name="Prokhortchouk E.B."/>
            <person name="Pakharukova M.Y."/>
            <person name="Gunbin K.V."/>
            <person name="Ustyantsev K."/>
            <person name="Genaev M.A."/>
            <person name="Blinov A.G."/>
            <person name="Mazur A."/>
            <person name="Boulygina E."/>
            <person name="Tsygankova S."/>
            <person name="Khrameeva E."/>
            <person name="Chekanov N."/>
            <person name="Fan G."/>
            <person name="Xiao A."/>
            <person name="Zhang H."/>
            <person name="Xu X."/>
            <person name="Yang H."/>
            <person name="Solovyev V."/>
            <person name="Lee S.M."/>
            <person name="Liu X."/>
            <person name="Afonnikov D.A."/>
            <person name="Skryabin K.G."/>
        </authorList>
    </citation>
    <scope>NUCLEOTIDE SEQUENCE [LARGE SCALE GENOMIC DNA]</scope>
    <source>
        <strain evidence="3">AK-0245</strain>
        <tissue evidence="3">Whole organism</tissue>
    </source>
</reference>
<dbReference type="InterPro" id="IPR023631">
    <property type="entry name" value="Amidase_dom"/>
</dbReference>
<dbReference type="PIRSF" id="PIRSF001221">
    <property type="entry name" value="Amidase_fungi"/>
    <property type="match status" value="1"/>
</dbReference>
<dbReference type="Gene3D" id="3.90.1300.10">
    <property type="entry name" value="Amidase signature (AS) domain"/>
    <property type="match status" value="1"/>
</dbReference>
<dbReference type="GO" id="GO:0017064">
    <property type="term" value="F:fatty acid amide hydrolase activity"/>
    <property type="evidence" value="ECO:0007669"/>
    <property type="project" value="TreeGrafter"/>
</dbReference>
<keyword evidence="4" id="KW-1185">Reference proteome</keyword>
<dbReference type="GO" id="GO:0009062">
    <property type="term" value="P:fatty acid catabolic process"/>
    <property type="evidence" value="ECO:0007669"/>
    <property type="project" value="TreeGrafter"/>
</dbReference>
<dbReference type="InterPro" id="IPR052096">
    <property type="entry name" value="Endocannabinoid_amidase"/>
</dbReference>
<name>A0A4S2M126_OPIFE</name>
<organism evidence="3 4">
    <name type="scientific">Opisthorchis felineus</name>
    <dbReference type="NCBI Taxonomy" id="147828"/>
    <lineage>
        <taxon>Eukaryota</taxon>
        <taxon>Metazoa</taxon>
        <taxon>Spiralia</taxon>
        <taxon>Lophotrochozoa</taxon>
        <taxon>Platyhelminthes</taxon>
        <taxon>Trematoda</taxon>
        <taxon>Digenea</taxon>
        <taxon>Opisthorchiida</taxon>
        <taxon>Opisthorchiata</taxon>
        <taxon>Opisthorchiidae</taxon>
        <taxon>Opisthorchis</taxon>
    </lineage>
</organism>
<dbReference type="PANTHER" id="PTHR45847">
    <property type="entry name" value="FATTY ACID AMIDE HYDROLASE"/>
    <property type="match status" value="1"/>
</dbReference>
<dbReference type="GO" id="GO:0004040">
    <property type="term" value="F:amidase activity"/>
    <property type="evidence" value="ECO:0007669"/>
    <property type="project" value="TreeGrafter"/>
</dbReference>
<sequence>MLISWTELEANTMQKIKDLKKAQLQKSLDEIKANLADLKKPRDELLSLTELSLTELQAKLKHKVATPLDLLHAFQLKGLKLQEKGNSGICQFISEAEQQASQLTEDRPSIKSELFGIPISVKELCSVSGYDVTFGLWKMCQKPAKEDSVVIQVLRDAGAIPFVLTSTTQAGFTQSGLNPIFGNLSNPYSDKHEAGGSSCGEAVLLAQNGSPVGIGTDLVGSIRIPCVFCGLAGLKPTSKRLSAIGSPVLVPQSTIELEVCIGPIGKLVDDLAKVMRTLLSPTMFELDPNLPVLPFNEEVYLGKDKRNLVIGFYESIDDSNIIQTVPSVRRAVRQAVHKLTQRGHTLIKFTPPRPFWAYSLGLRSCAVDGLKGLASFLNGEPSSEASRTIKRMASVPEGVRSLIDAHVKKSIGKPAAVCEMIRKVDSVAELMEHVGQVKKYRQEFAKAWKGASNLDAIICPVWAYPAMNVSTPSHYITPSVIYVLMYNLLDYPAGSVPMGHVSAEDLKQAKSDAEKFKQCGDQYHEQLMNMQADTIGLPLGVQVVAKPFREELVLRIMSELENGHR</sequence>
<evidence type="ECO:0000313" key="3">
    <source>
        <dbReference type="EMBL" id="TGZ67538.1"/>
    </source>
</evidence>
<feature type="active site" description="Charge relay system" evidence="1">
    <location>
        <position position="197"/>
    </location>
</feature>
<comment type="caution">
    <text evidence="3">The sequence shown here is derived from an EMBL/GenBank/DDBJ whole genome shotgun (WGS) entry which is preliminary data.</text>
</comment>
<dbReference type="STRING" id="147828.A0A4S2M126"/>
<proteinExistence type="predicted"/>
<feature type="active site" description="Acyl-ester intermediate" evidence="1">
    <location>
        <position position="221"/>
    </location>
</feature>
<gene>
    <name evidence="3" type="ORF">CRM22_004722</name>
</gene>
<dbReference type="Proteomes" id="UP000308267">
    <property type="component" value="Unassembled WGS sequence"/>
</dbReference>
<dbReference type="InterPro" id="IPR036928">
    <property type="entry name" value="AS_sf"/>
</dbReference>
<dbReference type="PANTHER" id="PTHR45847:SF6">
    <property type="entry name" value="FATTY ACID AMIDE HYDROLASE"/>
    <property type="match status" value="1"/>
</dbReference>
<dbReference type="Pfam" id="PF01425">
    <property type="entry name" value="Amidase"/>
    <property type="match status" value="1"/>
</dbReference>
<protein>
    <recommendedName>
        <fullName evidence="2">Amidase domain-containing protein</fullName>
    </recommendedName>
</protein>